<evidence type="ECO:0000313" key="1">
    <source>
        <dbReference type="EMBL" id="MBM6929444.1"/>
    </source>
</evidence>
<name>A0ABS2GVM6_9BURK</name>
<protein>
    <recommendedName>
        <fullName evidence="3">Autotransporter outer membrane beta-barrel domain-containing protein</fullName>
    </recommendedName>
</protein>
<dbReference type="RefSeq" id="WP_205051025.1">
    <property type="nucleotide sequence ID" value="NZ_JACJKX010000052.1"/>
</dbReference>
<feature type="non-terminal residue" evidence="1">
    <location>
        <position position="123"/>
    </location>
</feature>
<accession>A0ABS2GVM6</accession>
<comment type="caution">
    <text evidence="1">The sequence shown here is derived from an EMBL/GenBank/DDBJ whole genome shotgun (WGS) entry which is preliminary data.</text>
</comment>
<dbReference type="Proteomes" id="UP000777002">
    <property type="component" value="Unassembled WGS sequence"/>
</dbReference>
<evidence type="ECO:0008006" key="3">
    <source>
        <dbReference type="Google" id="ProtNLM"/>
    </source>
</evidence>
<organism evidence="1 2">
    <name type="scientific">Parasutterella secunda</name>
    <dbReference type="NCBI Taxonomy" id="626947"/>
    <lineage>
        <taxon>Bacteria</taxon>
        <taxon>Pseudomonadati</taxon>
        <taxon>Pseudomonadota</taxon>
        <taxon>Betaproteobacteria</taxon>
        <taxon>Burkholderiales</taxon>
        <taxon>Sutterellaceae</taxon>
        <taxon>Parasutterella</taxon>
    </lineage>
</organism>
<evidence type="ECO:0000313" key="2">
    <source>
        <dbReference type="Proteomes" id="UP000777002"/>
    </source>
</evidence>
<gene>
    <name evidence="1" type="ORF">H5985_09275</name>
</gene>
<sequence>SGTLTVNGKVNATALSLTGNGGLVMAQNGVLTTTTDQLFTNALNAEGTNKDAGALNENGQHIDFVAGSIAFNDEFYNEFYSNSAAGLVGSNTTLVFNGTPVDVEGDMDLDDVVDSDNTIHSNV</sequence>
<reference evidence="1 2" key="1">
    <citation type="journal article" date="2021" name="Sci. Rep.">
        <title>The distribution of antibiotic resistance genes in chicken gut microbiota commensals.</title>
        <authorList>
            <person name="Juricova H."/>
            <person name="Matiasovicova J."/>
            <person name="Kubasova T."/>
            <person name="Cejkova D."/>
            <person name="Rychlik I."/>
        </authorList>
    </citation>
    <scope>NUCLEOTIDE SEQUENCE [LARGE SCALE GENOMIC DNA]</scope>
    <source>
        <strain evidence="1 2">An562</strain>
    </source>
</reference>
<feature type="non-terminal residue" evidence="1">
    <location>
        <position position="1"/>
    </location>
</feature>
<dbReference type="EMBL" id="JACJKX010000052">
    <property type="protein sequence ID" value="MBM6929444.1"/>
    <property type="molecule type" value="Genomic_DNA"/>
</dbReference>
<keyword evidence="2" id="KW-1185">Reference proteome</keyword>
<proteinExistence type="predicted"/>